<keyword evidence="2" id="KW-1185">Reference proteome</keyword>
<name>A0A286RF58_9BACT</name>
<gene>
    <name evidence="1" type="ORF">THTE_1997</name>
</gene>
<evidence type="ECO:0000313" key="1">
    <source>
        <dbReference type="EMBL" id="ASV74599.1"/>
    </source>
</evidence>
<dbReference type="EMBL" id="CP018477">
    <property type="protein sequence ID" value="ASV74599.1"/>
    <property type="molecule type" value="Genomic_DNA"/>
</dbReference>
<protein>
    <submittedName>
        <fullName evidence="1">Uncharacterized protein</fullName>
    </submittedName>
</protein>
<dbReference type="KEGG" id="ttf:THTE_1997"/>
<evidence type="ECO:0000313" key="2">
    <source>
        <dbReference type="Proteomes" id="UP000215086"/>
    </source>
</evidence>
<accession>A0A286RF58</accession>
<proteinExistence type="predicted"/>
<organism evidence="1 2">
    <name type="scientific">Thermogutta terrifontis</name>
    <dbReference type="NCBI Taxonomy" id="1331910"/>
    <lineage>
        <taxon>Bacteria</taxon>
        <taxon>Pseudomonadati</taxon>
        <taxon>Planctomycetota</taxon>
        <taxon>Planctomycetia</taxon>
        <taxon>Pirellulales</taxon>
        <taxon>Thermoguttaceae</taxon>
        <taxon>Thermogutta</taxon>
    </lineage>
</organism>
<dbReference type="Proteomes" id="UP000215086">
    <property type="component" value="Chromosome"/>
</dbReference>
<dbReference type="AlphaFoldDB" id="A0A286RF58"/>
<reference evidence="1 2" key="1">
    <citation type="journal article" name="Front. Microbiol.">
        <title>Sugar Metabolism of the First Thermophilic Planctomycete Thermogutta terrifontis: Comparative Genomic and Transcriptomic Approaches.</title>
        <authorList>
            <person name="Elcheninov A.G."/>
            <person name="Menzel P."/>
            <person name="Gudbergsdottir S.R."/>
            <person name="Slesarev A.I."/>
            <person name="Kadnikov V.V."/>
            <person name="Krogh A."/>
            <person name="Bonch-Osmolovskaya E.A."/>
            <person name="Peng X."/>
            <person name="Kublanov I.V."/>
        </authorList>
    </citation>
    <scope>NUCLEOTIDE SEQUENCE [LARGE SCALE GENOMIC DNA]</scope>
    <source>
        <strain evidence="1 2">R1</strain>
    </source>
</reference>
<sequence>METGRGQVTRAGLNLAPAQGVFAVPGAFPQEVSGDESVGSYVRYGVKYGAAAWQYDKDLGSPFM</sequence>